<evidence type="ECO:0000313" key="4">
    <source>
        <dbReference type="Proteomes" id="UP000887229"/>
    </source>
</evidence>
<dbReference type="RefSeq" id="XP_046117622.1">
    <property type="nucleotide sequence ID" value="XM_046261299.1"/>
</dbReference>
<keyword evidence="4" id="KW-1185">Reference proteome</keyword>
<dbReference type="EMBL" id="MU251256">
    <property type="protein sequence ID" value="KAG9253698.1"/>
    <property type="molecule type" value="Genomic_DNA"/>
</dbReference>
<evidence type="ECO:0000313" key="3">
    <source>
        <dbReference type="EMBL" id="KAG9253698.1"/>
    </source>
</evidence>
<reference evidence="3" key="1">
    <citation type="journal article" date="2021" name="IMA Fungus">
        <title>Genomic characterization of three marine fungi, including Emericellopsis atlantica sp. nov. with signatures of a generalist lifestyle and marine biomass degradation.</title>
        <authorList>
            <person name="Hagestad O.C."/>
            <person name="Hou L."/>
            <person name="Andersen J.H."/>
            <person name="Hansen E.H."/>
            <person name="Altermark B."/>
            <person name="Li C."/>
            <person name="Kuhnert E."/>
            <person name="Cox R.J."/>
            <person name="Crous P.W."/>
            <person name="Spatafora J.W."/>
            <person name="Lail K."/>
            <person name="Amirebrahimi M."/>
            <person name="Lipzen A."/>
            <person name="Pangilinan J."/>
            <person name="Andreopoulos W."/>
            <person name="Hayes R.D."/>
            <person name="Ng V."/>
            <person name="Grigoriev I.V."/>
            <person name="Jackson S.A."/>
            <person name="Sutton T.D.S."/>
            <person name="Dobson A.D.W."/>
            <person name="Rama T."/>
        </authorList>
    </citation>
    <scope>NUCLEOTIDE SEQUENCE</scope>
    <source>
        <strain evidence="3">TS7</strain>
    </source>
</reference>
<feature type="domain" description="C2H2-type" evidence="2">
    <location>
        <begin position="397"/>
        <end position="417"/>
    </location>
</feature>
<gene>
    <name evidence="3" type="ORF">F5Z01DRAFT_623038</name>
</gene>
<dbReference type="GeneID" id="70292202"/>
<proteinExistence type="predicted"/>
<name>A0A9P7ZLI2_9HYPO</name>
<dbReference type="AlphaFoldDB" id="A0A9P7ZLI2"/>
<protein>
    <recommendedName>
        <fullName evidence="2">C2H2-type domain-containing protein</fullName>
    </recommendedName>
</protein>
<keyword evidence="1" id="KW-0862">Zinc</keyword>
<feature type="non-terminal residue" evidence="3">
    <location>
        <position position="417"/>
    </location>
</feature>
<dbReference type="PROSITE" id="PS50157">
    <property type="entry name" value="ZINC_FINGER_C2H2_2"/>
    <property type="match status" value="1"/>
</dbReference>
<evidence type="ECO:0000256" key="1">
    <source>
        <dbReference type="PROSITE-ProRule" id="PRU00042"/>
    </source>
</evidence>
<accession>A0A9P7ZLI2</accession>
<keyword evidence="1" id="KW-0863">Zinc-finger</keyword>
<comment type="caution">
    <text evidence="3">The sequence shown here is derived from an EMBL/GenBank/DDBJ whole genome shotgun (WGS) entry which is preliminary data.</text>
</comment>
<evidence type="ECO:0000259" key="2">
    <source>
        <dbReference type="PROSITE" id="PS50157"/>
    </source>
</evidence>
<sequence length="417" mass="47323">MSTGPRSRSYEAIYPFVVAGQRLAYHANPNVQPVSYALNNCKGRSGPLALVVTAEWMRTTFVYGDTGLSAQKARWRWCYNAMTNVRIMDIATGSHYSKKIRQTQWGKWSPDFTRAVLESLRTGVLSSEMREVIDTKERSRYFKIPLRSMTELGRTIQPRLHDIADHYGISADEFDECFTIMSPHSPGLRVFFPFHVTARKDAVALGWDWQYTLSAARSMLQRMRSACNRLAEAAGLGEKGMDKERVLYWICHVLCRQAAFGLPRLPWDCSPCKISLCHDQEHGIAMLFGLDESRGTFDHVQSFDLAKATVCLDTKAANMAMWDFHPSEWFTVLRPMLLQVPLYHPFWRPDESLGDASWLEPVSTEPEFVVPPFPQFEVPLVSLDGFLDGRTNAITNFPCGECEETFATPGDVMAHGR</sequence>
<keyword evidence="1" id="KW-0479">Metal-binding</keyword>
<dbReference type="GO" id="GO:0008270">
    <property type="term" value="F:zinc ion binding"/>
    <property type="evidence" value="ECO:0007669"/>
    <property type="project" value="UniProtKB-KW"/>
</dbReference>
<dbReference type="OrthoDB" id="5101730at2759"/>
<dbReference type="InterPro" id="IPR013087">
    <property type="entry name" value="Znf_C2H2_type"/>
</dbReference>
<organism evidence="3 4">
    <name type="scientific">Emericellopsis atlantica</name>
    <dbReference type="NCBI Taxonomy" id="2614577"/>
    <lineage>
        <taxon>Eukaryota</taxon>
        <taxon>Fungi</taxon>
        <taxon>Dikarya</taxon>
        <taxon>Ascomycota</taxon>
        <taxon>Pezizomycotina</taxon>
        <taxon>Sordariomycetes</taxon>
        <taxon>Hypocreomycetidae</taxon>
        <taxon>Hypocreales</taxon>
        <taxon>Bionectriaceae</taxon>
        <taxon>Emericellopsis</taxon>
    </lineage>
</organism>
<dbReference type="Proteomes" id="UP000887229">
    <property type="component" value="Unassembled WGS sequence"/>
</dbReference>